<proteinExistence type="predicted"/>
<dbReference type="EC" id="2.7.11.1" evidence="4"/>
<dbReference type="Proteomes" id="UP001281761">
    <property type="component" value="Unassembled WGS sequence"/>
</dbReference>
<feature type="binding site" evidence="1">
    <location>
        <position position="50"/>
    </location>
    <ligand>
        <name>ATP</name>
        <dbReference type="ChEBI" id="CHEBI:30616"/>
    </ligand>
</feature>
<feature type="compositionally biased region" description="Basic and acidic residues" evidence="2">
    <location>
        <begin position="408"/>
        <end position="418"/>
    </location>
</feature>
<reference evidence="4 5" key="1">
    <citation type="journal article" date="2022" name="bioRxiv">
        <title>Genomics of Preaxostyla Flagellates Illuminates Evolutionary Transitions and the Path Towards Mitochondrial Loss.</title>
        <authorList>
            <person name="Novak L.V.F."/>
            <person name="Treitli S.C."/>
            <person name="Pyrih J."/>
            <person name="Halakuc P."/>
            <person name="Pipaliya S.V."/>
            <person name="Vacek V."/>
            <person name="Brzon O."/>
            <person name="Soukal P."/>
            <person name="Eme L."/>
            <person name="Dacks J.B."/>
            <person name="Karnkowska A."/>
            <person name="Elias M."/>
            <person name="Hampl V."/>
        </authorList>
    </citation>
    <scope>NUCLEOTIDE SEQUENCE [LARGE SCALE GENOMIC DNA]</scope>
    <source>
        <strain evidence="4">NAU3</strain>
        <tissue evidence="4">Gut</tissue>
    </source>
</reference>
<feature type="compositionally biased region" description="Polar residues" evidence="2">
    <location>
        <begin position="1570"/>
        <end position="1581"/>
    </location>
</feature>
<evidence type="ECO:0000313" key="4">
    <source>
        <dbReference type="EMBL" id="KAK2952482.1"/>
    </source>
</evidence>
<dbReference type="PROSITE" id="PS50011">
    <property type="entry name" value="PROTEIN_KINASE_DOM"/>
    <property type="match status" value="1"/>
</dbReference>
<dbReference type="Gene3D" id="1.10.510.10">
    <property type="entry name" value="Transferase(Phosphotransferase) domain 1"/>
    <property type="match status" value="1"/>
</dbReference>
<dbReference type="EMBL" id="JARBJD010000103">
    <property type="protein sequence ID" value="KAK2952482.1"/>
    <property type="molecule type" value="Genomic_DNA"/>
</dbReference>
<evidence type="ECO:0000256" key="2">
    <source>
        <dbReference type="SAM" id="MobiDB-lite"/>
    </source>
</evidence>
<dbReference type="SUPFAM" id="SSF56112">
    <property type="entry name" value="Protein kinase-like (PK-like)"/>
    <property type="match status" value="1"/>
</dbReference>
<name>A0ABQ9XPF3_9EUKA</name>
<feature type="region of interest" description="Disordered" evidence="2">
    <location>
        <begin position="1277"/>
        <end position="1343"/>
    </location>
</feature>
<evidence type="ECO:0000259" key="3">
    <source>
        <dbReference type="PROSITE" id="PS50011"/>
    </source>
</evidence>
<keyword evidence="4" id="KW-0808">Transferase</keyword>
<feature type="compositionally biased region" description="Low complexity" evidence="2">
    <location>
        <begin position="1310"/>
        <end position="1323"/>
    </location>
</feature>
<feature type="compositionally biased region" description="Polar residues" evidence="2">
    <location>
        <begin position="1650"/>
        <end position="1666"/>
    </location>
</feature>
<feature type="compositionally biased region" description="Polar residues" evidence="2">
    <location>
        <begin position="393"/>
        <end position="403"/>
    </location>
</feature>
<feature type="compositionally biased region" description="Polar residues" evidence="2">
    <location>
        <begin position="1535"/>
        <end position="1558"/>
    </location>
</feature>
<feature type="compositionally biased region" description="Basic and acidic residues" evidence="2">
    <location>
        <begin position="1325"/>
        <end position="1343"/>
    </location>
</feature>
<feature type="compositionally biased region" description="Polar residues" evidence="2">
    <location>
        <begin position="425"/>
        <end position="435"/>
    </location>
</feature>
<keyword evidence="4" id="KW-0418">Kinase</keyword>
<feature type="compositionally biased region" description="Basic and acidic residues" evidence="2">
    <location>
        <begin position="1058"/>
        <end position="1071"/>
    </location>
</feature>
<feature type="region of interest" description="Disordered" evidence="2">
    <location>
        <begin position="332"/>
        <end position="364"/>
    </location>
</feature>
<feature type="compositionally biased region" description="Basic and acidic residues" evidence="2">
    <location>
        <begin position="436"/>
        <end position="446"/>
    </location>
</feature>
<dbReference type="InterPro" id="IPR011009">
    <property type="entry name" value="Kinase-like_dom_sf"/>
</dbReference>
<feature type="compositionally biased region" description="Basic and acidic residues" evidence="2">
    <location>
        <begin position="1441"/>
        <end position="1462"/>
    </location>
</feature>
<dbReference type="PROSITE" id="PS00107">
    <property type="entry name" value="PROTEIN_KINASE_ATP"/>
    <property type="match status" value="1"/>
</dbReference>
<feature type="region of interest" description="Disordered" evidence="2">
    <location>
        <begin position="1430"/>
        <end position="1462"/>
    </location>
</feature>
<feature type="compositionally biased region" description="Polar residues" evidence="2">
    <location>
        <begin position="447"/>
        <end position="467"/>
    </location>
</feature>
<feature type="compositionally biased region" description="Low complexity" evidence="2">
    <location>
        <begin position="1582"/>
        <end position="1621"/>
    </location>
</feature>
<feature type="compositionally biased region" description="Polar residues" evidence="2">
    <location>
        <begin position="1294"/>
        <end position="1304"/>
    </location>
</feature>
<dbReference type="Pfam" id="PF00069">
    <property type="entry name" value="Pkinase"/>
    <property type="match status" value="1"/>
</dbReference>
<dbReference type="InterPro" id="IPR017441">
    <property type="entry name" value="Protein_kinase_ATP_BS"/>
</dbReference>
<evidence type="ECO:0000313" key="5">
    <source>
        <dbReference type="Proteomes" id="UP001281761"/>
    </source>
</evidence>
<feature type="domain" description="Protein kinase" evidence="3">
    <location>
        <begin position="19"/>
        <end position="296"/>
    </location>
</feature>
<feature type="region of interest" description="Disordered" evidence="2">
    <location>
        <begin position="741"/>
        <end position="767"/>
    </location>
</feature>
<dbReference type="PANTHER" id="PTHR11909">
    <property type="entry name" value="CASEIN KINASE-RELATED"/>
    <property type="match status" value="1"/>
</dbReference>
<feature type="region of interest" description="Disordered" evidence="2">
    <location>
        <begin position="393"/>
        <end position="473"/>
    </location>
</feature>
<keyword evidence="1" id="KW-0547">Nucleotide-binding</keyword>
<feature type="compositionally biased region" description="Polar residues" evidence="2">
    <location>
        <begin position="1622"/>
        <end position="1633"/>
    </location>
</feature>
<gene>
    <name evidence="4" type="ORF">BLNAU_12588</name>
</gene>
<dbReference type="GO" id="GO:0004674">
    <property type="term" value="F:protein serine/threonine kinase activity"/>
    <property type="evidence" value="ECO:0007669"/>
    <property type="project" value="UniProtKB-EC"/>
</dbReference>
<accession>A0ABQ9XPF3</accession>
<dbReference type="InterPro" id="IPR050235">
    <property type="entry name" value="CK1_Ser-Thr_kinase"/>
</dbReference>
<feature type="region of interest" description="Disordered" evidence="2">
    <location>
        <begin position="1054"/>
        <end position="1078"/>
    </location>
</feature>
<protein>
    <submittedName>
        <fullName evidence="4">Tau-tubulin kinase 1</fullName>
        <ecNumber evidence="4">2.7.11.1</ecNumber>
    </submittedName>
</protein>
<comment type="caution">
    <text evidence="4">The sequence shown here is derived from an EMBL/GenBank/DDBJ whole genome shotgun (WGS) entry which is preliminary data.</text>
</comment>
<evidence type="ECO:0000256" key="1">
    <source>
        <dbReference type="PROSITE-ProRule" id="PRU10141"/>
    </source>
</evidence>
<keyword evidence="1" id="KW-0067">ATP-binding</keyword>
<dbReference type="SMART" id="SM00220">
    <property type="entry name" value="S_TKc"/>
    <property type="match status" value="1"/>
</dbReference>
<dbReference type="InterPro" id="IPR000719">
    <property type="entry name" value="Prot_kinase_dom"/>
</dbReference>
<sequence>MPSDGSPILKPGTIINNQFVISRPLGKGAFGSIFEASFIERPDFGPVAIKIENDNSVKKVLKLEISVLKKLHGRSFYPLIFFQGKKLFPRIFTEGFYNGNRYCVMEMLGYNLSDLLRRRPARRFSIQTVLNLAYKMLTCIQALHSINWIHRDIKPSNFVIGQEGKHVHRIYLIDFGLVKRTHSEDGIEYPERPNVGFRGTARYASVNAHKSRDLGRVDDLWSLLYCLVEFHKGSLPWTRLKDKSAIGRMKEEIVKQKLLEGMPTVFHDFYDYLTTLGFHDVPDYACLLNQFKHFLIASSPRIPTTPSLYSVNGAMSIPASVDFFDWEREPYPLSASTPSPSSQRNRRPPGLPLPGDDAKTSDLSQTLRTQAQTLRSATPYTLSPSTSIIPTHSALHQTSTRQEVPSIDSHKQPDEMDFGKIIVSPRSTTPTSAKTTPRDTDSRTDVEVSNASKTATPTSQTGFSQTPPIHHPAALNSMQNLESHSTSNVVASSALTVGSDDDRRETSPDEHHFSIALVPYSAQPSHLSHSETTQTLPARFRARREDEKRWSRKGRMKRVVLLPVQLMHQTSPHLHIPRLGSSQTLNDWMLFESQRRDLLLYSLHSEKEDTLLHASLPSLAQLVNSWHNHSPMLTPRTPETYDTLLDMTILSEPMTLTVYTTRTVGEREIEGLDSLELETNSTCSVDLRKARETMRENHVLIVSAGVAEDLLSRAPSAPQLGPPSTRCQPVENLTARSRLSHQLSSTPILPPRPASSTPSTHPSPHEPVAIDKHTEIVADMTSASMLDNAPSVSTITSLPRLAECNDLLEYSVLSILHENSILRSLSRAAVQLRMSILQKPPKVKRSAPNSTPISFAMSTSSGSHPTLSTLSDLEYTHTSHTKILHRLGLHPLDSIDAVASPSPSVTRTSSFTTSTHSLPHTQSSNSSTFFSFFTNYSPILVHLNPPVSPILLDYHSMLSRVNPNFGFLPSPSSVIEAASDPIQPSFNNCDFHPSMSPSMYFHSDYLPSLSLNDGQTTLLTGHSSVSSFTRHRATSGRLSSTAHSISQMSASLPILPKDTPEEHRPVSEHNPPHNKSPVQKMFDIKPADLLQNEALLRSLIHQQKHAQFPSDAILVARHNCGPAVRHATLQPVHTNRFEGVWDAAPSFARFVSARDLGIVQSVQFHSSKDASRHPQRDERGGRCFATADHSLTAVKELQHATVTDRSPISVDVVQLAESPANVELLATSCFSTPPTASHLPLPFSPALLRLPLSTLLTLPFSDQIAVLRHLNPTQDRTAISATTSPSSEQKRDFTSPSSASSGTDINRWLSSRSPKSASTASSRLESVEERNEEPKTADERFRLSDELRQVSALPTSMHSVQLPNQTTQPSSPSDAFIRMSQMSSPLSMSRRHLGHQQKTVHPLSIQHTTSSLSGDTFDNGTIPVASPSLSLTEQSTACTVHDTRSPATEREDESAKENETDSGRLFVLSSSDITAVTDRLFTPPSFLTTTPHSTALTSFPPRQSLLFSNHDSLLHIFKSSTDQAMNAQEQNENNSVLSAAQTKTKLSHKSSSFHTPQSKVEKAGRRRSGTESTLHVLSDSPSSIEQTAATTSSSSKEAGESDTTNNTRSSSVSASSRQRANTHTTSLQIQTEMTTHDLDSPFTPHPHTPSGGSVSPSRSNPQTSHSHIMSLATLLPNATPRSTHLSSTNLSGEGRKKLIVLTVSEDGNIDVLHTMSMNGLSSSSAASAVQNLLNEDGLMPILNWTALVKYRRRSDFRYAQI</sequence>
<organism evidence="4 5">
    <name type="scientific">Blattamonas nauphoetae</name>
    <dbReference type="NCBI Taxonomy" id="2049346"/>
    <lineage>
        <taxon>Eukaryota</taxon>
        <taxon>Metamonada</taxon>
        <taxon>Preaxostyla</taxon>
        <taxon>Oxymonadida</taxon>
        <taxon>Blattamonas</taxon>
    </lineage>
</organism>
<feature type="compositionally biased region" description="Polar residues" evidence="2">
    <location>
        <begin position="1277"/>
        <end position="1287"/>
    </location>
</feature>
<feature type="region of interest" description="Disordered" evidence="2">
    <location>
        <begin position="1526"/>
        <end position="1666"/>
    </location>
</feature>
<feature type="region of interest" description="Disordered" evidence="2">
    <location>
        <begin position="1354"/>
        <end position="1373"/>
    </location>
</feature>
<keyword evidence="5" id="KW-1185">Reference proteome</keyword>